<gene>
    <name evidence="2" type="ORF">H6F44_18905</name>
</gene>
<dbReference type="GO" id="GO:0051920">
    <property type="term" value="F:peroxiredoxin activity"/>
    <property type="evidence" value="ECO:0007669"/>
    <property type="project" value="InterPro"/>
</dbReference>
<dbReference type="InterPro" id="IPR003779">
    <property type="entry name" value="CMD-like"/>
</dbReference>
<organism evidence="2 3">
    <name type="scientific">Pseudanabaena cinerea FACHB-1277</name>
    <dbReference type="NCBI Taxonomy" id="2949581"/>
    <lineage>
        <taxon>Bacteria</taxon>
        <taxon>Bacillati</taxon>
        <taxon>Cyanobacteriota</taxon>
        <taxon>Cyanophyceae</taxon>
        <taxon>Pseudanabaenales</taxon>
        <taxon>Pseudanabaenaceae</taxon>
        <taxon>Pseudanabaena</taxon>
        <taxon>Pseudanabaena cinerea</taxon>
    </lineage>
</organism>
<reference evidence="2" key="1">
    <citation type="journal article" date="2015" name="ISME J.">
        <title>Draft Genome Sequence of Streptomyces incarnatus NRRL8089, which Produces the Nucleoside Antibiotic Sinefungin.</title>
        <authorList>
            <person name="Oshima K."/>
            <person name="Hattori M."/>
            <person name="Shimizu H."/>
            <person name="Fukuda K."/>
            <person name="Nemoto M."/>
            <person name="Inagaki K."/>
            <person name="Tamura T."/>
        </authorList>
    </citation>
    <scope>NUCLEOTIDE SEQUENCE</scope>
    <source>
        <strain evidence="2">FACHB-1277</strain>
    </source>
</reference>
<evidence type="ECO:0000259" key="1">
    <source>
        <dbReference type="Pfam" id="PF02627"/>
    </source>
</evidence>
<evidence type="ECO:0000313" key="2">
    <source>
        <dbReference type="EMBL" id="MBD2152173.1"/>
    </source>
</evidence>
<proteinExistence type="predicted"/>
<dbReference type="PANTHER" id="PTHR33930">
    <property type="entry name" value="ALKYL HYDROPEROXIDE REDUCTASE AHPD"/>
    <property type="match status" value="1"/>
</dbReference>
<dbReference type="EMBL" id="JACJPY010000086">
    <property type="protein sequence ID" value="MBD2152173.1"/>
    <property type="molecule type" value="Genomic_DNA"/>
</dbReference>
<dbReference type="SUPFAM" id="SSF69118">
    <property type="entry name" value="AhpD-like"/>
    <property type="match status" value="1"/>
</dbReference>
<dbReference type="PANTHER" id="PTHR33930:SF2">
    <property type="entry name" value="BLR3452 PROTEIN"/>
    <property type="match status" value="1"/>
</dbReference>
<dbReference type="Pfam" id="PF02627">
    <property type="entry name" value="CMD"/>
    <property type="match status" value="1"/>
</dbReference>
<sequence length="94" mass="9901">MRAFYALSRASSTDGALDPKTKELMALAIGVTTHCDGCIAFHTRAALHAGATSAEIMETLSVAIAMGGGPALMYASHVVEAMEEFRNNAQNKTQ</sequence>
<dbReference type="AlphaFoldDB" id="A0A926UWL0"/>
<dbReference type="Gene3D" id="1.20.1290.10">
    <property type="entry name" value="AhpD-like"/>
    <property type="match status" value="1"/>
</dbReference>
<reference evidence="2" key="2">
    <citation type="submission" date="2020-08" db="EMBL/GenBank/DDBJ databases">
        <authorList>
            <person name="Chen M."/>
            <person name="Teng W."/>
            <person name="Zhao L."/>
            <person name="Hu C."/>
            <person name="Zhou Y."/>
            <person name="Han B."/>
            <person name="Song L."/>
            <person name="Shu W."/>
        </authorList>
    </citation>
    <scope>NUCLEOTIDE SEQUENCE</scope>
    <source>
        <strain evidence="2">FACHB-1277</strain>
    </source>
</reference>
<name>A0A926UWL0_9CYAN</name>
<protein>
    <submittedName>
        <fullName evidence="2">Carboxymuconolactone decarboxylase family protein</fullName>
    </submittedName>
</protein>
<keyword evidence="3" id="KW-1185">Reference proteome</keyword>
<dbReference type="InterPro" id="IPR004675">
    <property type="entry name" value="AhpD_core"/>
</dbReference>
<accession>A0A926UWL0</accession>
<feature type="domain" description="Carboxymuconolactone decarboxylase-like" evidence="1">
    <location>
        <begin position="1"/>
        <end position="80"/>
    </location>
</feature>
<dbReference type="NCBIfam" id="TIGR00778">
    <property type="entry name" value="ahpD_dom"/>
    <property type="match status" value="1"/>
</dbReference>
<dbReference type="Proteomes" id="UP000631421">
    <property type="component" value="Unassembled WGS sequence"/>
</dbReference>
<dbReference type="InterPro" id="IPR029032">
    <property type="entry name" value="AhpD-like"/>
</dbReference>
<evidence type="ECO:0000313" key="3">
    <source>
        <dbReference type="Proteomes" id="UP000631421"/>
    </source>
</evidence>
<comment type="caution">
    <text evidence="2">The sequence shown here is derived from an EMBL/GenBank/DDBJ whole genome shotgun (WGS) entry which is preliminary data.</text>
</comment>